<dbReference type="KEGG" id="nnv:QNH39_02210"/>
<name>A0AA95S989_9BACI</name>
<evidence type="ECO:0000313" key="1">
    <source>
        <dbReference type="EMBL" id="WHY86715.1"/>
    </source>
</evidence>
<keyword evidence="2" id="KW-1185">Reference proteome</keyword>
<dbReference type="AlphaFoldDB" id="A0AA95S989"/>
<dbReference type="RefSeq" id="WP_156482373.1">
    <property type="nucleotide sequence ID" value="NZ_CP126114.1"/>
</dbReference>
<dbReference type="EMBL" id="CP126114">
    <property type="protein sequence ID" value="WHY86715.1"/>
    <property type="molecule type" value="Genomic_DNA"/>
</dbReference>
<accession>A0AA95S989</accession>
<dbReference type="Proteomes" id="UP001178288">
    <property type="component" value="Chromosome"/>
</dbReference>
<reference evidence="1" key="1">
    <citation type="submission" date="2023-05" db="EMBL/GenBank/DDBJ databases">
        <title>Comparative genomics of Bacillaceae isolates and their secondary metabolite potential.</title>
        <authorList>
            <person name="Song L."/>
            <person name="Nielsen L.J."/>
            <person name="Mohite O."/>
            <person name="Xu X."/>
            <person name="Weber T."/>
            <person name="Kovacs A.T."/>
        </authorList>
    </citation>
    <scope>NUCLEOTIDE SEQUENCE</scope>
    <source>
        <strain evidence="1">XLM17</strain>
    </source>
</reference>
<protein>
    <submittedName>
        <fullName evidence="1">Uncharacterized protein</fullName>
    </submittedName>
</protein>
<gene>
    <name evidence="1" type="ORF">QNH39_02210</name>
</gene>
<evidence type="ECO:0000313" key="2">
    <source>
        <dbReference type="Proteomes" id="UP001178288"/>
    </source>
</evidence>
<proteinExistence type="predicted"/>
<sequence length="48" mass="5670">MFQKDKMNQNRTAGTVLYGSNEVTMLFHSHSYYDKKQTEKELLSVFHS</sequence>
<organism evidence="1 2">
    <name type="scientific">Neobacillus novalis</name>
    <dbReference type="NCBI Taxonomy" id="220687"/>
    <lineage>
        <taxon>Bacteria</taxon>
        <taxon>Bacillati</taxon>
        <taxon>Bacillota</taxon>
        <taxon>Bacilli</taxon>
        <taxon>Bacillales</taxon>
        <taxon>Bacillaceae</taxon>
        <taxon>Neobacillus</taxon>
    </lineage>
</organism>